<feature type="transmembrane region" description="Helical" evidence="12">
    <location>
        <begin position="355"/>
        <end position="374"/>
    </location>
</feature>
<evidence type="ECO:0000256" key="11">
    <source>
        <dbReference type="ARBA" id="ARBA00023201"/>
    </source>
</evidence>
<evidence type="ECO:0000256" key="7">
    <source>
        <dbReference type="ARBA" id="ARBA00022989"/>
    </source>
</evidence>
<dbReference type="GO" id="GO:0051453">
    <property type="term" value="P:regulation of intracellular pH"/>
    <property type="evidence" value="ECO:0007669"/>
    <property type="project" value="TreeGrafter"/>
</dbReference>
<dbReference type="Proteomes" id="UP000588604">
    <property type="component" value="Unassembled WGS sequence"/>
</dbReference>
<evidence type="ECO:0000259" key="13">
    <source>
        <dbReference type="Pfam" id="PF00999"/>
    </source>
</evidence>
<feature type="transmembrane region" description="Helical" evidence="12">
    <location>
        <begin position="131"/>
        <end position="151"/>
    </location>
</feature>
<evidence type="ECO:0000313" key="15">
    <source>
        <dbReference type="Proteomes" id="UP000588604"/>
    </source>
</evidence>
<dbReference type="EMBL" id="JACIJO010000003">
    <property type="protein sequence ID" value="MBB6327346.1"/>
    <property type="molecule type" value="Genomic_DNA"/>
</dbReference>
<evidence type="ECO:0000256" key="8">
    <source>
        <dbReference type="ARBA" id="ARBA00023053"/>
    </source>
</evidence>
<evidence type="ECO:0000256" key="12">
    <source>
        <dbReference type="SAM" id="Phobius"/>
    </source>
</evidence>
<keyword evidence="11" id="KW-0739">Sodium transport</keyword>
<organism evidence="14 15">
    <name type="scientific">Algoriphagus iocasae</name>
    <dbReference type="NCBI Taxonomy" id="1836499"/>
    <lineage>
        <taxon>Bacteria</taxon>
        <taxon>Pseudomonadati</taxon>
        <taxon>Bacteroidota</taxon>
        <taxon>Cytophagia</taxon>
        <taxon>Cytophagales</taxon>
        <taxon>Cyclobacteriaceae</taxon>
        <taxon>Algoriphagus</taxon>
    </lineage>
</organism>
<dbReference type="InterPro" id="IPR006153">
    <property type="entry name" value="Cation/H_exchanger_TM"/>
</dbReference>
<keyword evidence="8" id="KW-0915">Sodium</keyword>
<dbReference type="InterPro" id="IPR018422">
    <property type="entry name" value="Cation/H_exchanger_CPA1"/>
</dbReference>
<feature type="transmembrane region" description="Helical" evidence="12">
    <location>
        <begin position="200"/>
        <end position="221"/>
    </location>
</feature>
<evidence type="ECO:0000256" key="10">
    <source>
        <dbReference type="ARBA" id="ARBA00023136"/>
    </source>
</evidence>
<keyword evidence="7 12" id="KW-1133">Transmembrane helix</keyword>
<dbReference type="AlphaFoldDB" id="A0A841MTA7"/>
<feature type="transmembrane region" description="Helical" evidence="12">
    <location>
        <begin position="386"/>
        <end position="406"/>
    </location>
</feature>
<evidence type="ECO:0000256" key="9">
    <source>
        <dbReference type="ARBA" id="ARBA00023065"/>
    </source>
</evidence>
<dbReference type="GO" id="GO:0015386">
    <property type="term" value="F:potassium:proton antiporter activity"/>
    <property type="evidence" value="ECO:0007669"/>
    <property type="project" value="TreeGrafter"/>
</dbReference>
<reference evidence="14 15" key="1">
    <citation type="submission" date="2020-08" db="EMBL/GenBank/DDBJ databases">
        <title>Genomic Encyclopedia of Type Strains, Phase IV (KMG-IV): sequencing the most valuable type-strain genomes for metagenomic binning, comparative biology and taxonomic classification.</title>
        <authorList>
            <person name="Goeker M."/>
        </authorList>
    </citation>
    <scope>NUCLEOTIDE SEQUENCE [LARGE SCALE GENOMIC DNA]</scope>
    <source>
        <strain evidence="14 15">DSM 102044</strain>
    </source>
</reference>
<feature type="transmembrane region" description="Helical" evidence="12">
    <location>
        <begin position="99"/>
        <end position="124"/>
    </location>
</feature>
<evidence type="ECO:0000256" key="3">
    <source>
        <dbReference type="ARBA" id="ARBA00022448"/>
    </source>
</evidence>
<dbReference type="PANTHER" id="PTHR10110">
    <property type="entry name" value="SODIUM/HYDROGEN EXCHANGER"/>
    <property type="match status" value="1"/>
</dbReference>
<name>A0A841MTA7_9BACT</name>
<comment type="subcellular location">
    <subcellularLocation>
        <location evidence="1">Cell membrane</location>
        <topology evidence="1">Multi-pass membrane protein</topology>
    </subcellularLocation>
</comment>
<feature type="transmembrane region" description="Helical" evidence="12">
    <location>
        <begin position="241"/>
        <end position="268"/>
    </location>
</feature>
<feature type="transmembrane region" description="Helical" evidence="12">
    <location>
        <begin position="288"/>
        <end position="311"/>
    </location>
</feature>
<feature type="transmembrane region" description="Helical" evidence="12">
    <location>
        <begin position="69"/>
        <end position="87"/>
    </location>
</feature>
<dbReference type="PANTHER" id="PTHR10110:SF195">
    <property type="entry name" value="NA(+)_H(+) ANTIPORTER NHAS2"/>
    <property type="match status" value="1"/>
</dbReference>
<protein>
    <submittedName>
        <fullName evidence="14">CPA1 family monovalent cation:H+ antiporter</fullName>
    </submittedName>
</protein>
<comment type="caution">
    <text evidence="14">The sequence shown here is derived from an EMBL/GenBank/DDBJ whole genome shotgun (WGS) entry which is preliminary data.</text>
</comment>
<dbReference type="GO" id="GO:0005886">
    <property type="term" value="C:plasma membrane"/>
    <property type="evidence" value="ECO:0007669"/>
    <property type="project" value="UniProtKB-SubCell"/>
</dbReference>
<keyword evidence="10 12" id="KW-0472">Membrane</keyword>
<evidence type="ECO:0000256" key="6">
    <source>
        <dbReference type="ARBA" id="ARBA00022692"/>
    </source>
</evidence>
<keyword evidence="3" id="KW-0813">Transport</keyword>
<feature type="transmembrane region" description="Helical" evidence="12">
    <location>
        <begin position="317"/>
        <end position="343"/>
    </location>
</feature>
<proteinExistence type="inferred from homology"/>
<dbReference type="RefSeq" id="WP_184496178.1">
    <property type="nucleotide sequence ID" value="NZ_JACIJO010000003.1"/>
</dbReference>
<dbReference type="GO" id="GO:0015385">
    <property type="term" value="F:sodium:proton antiporter activity"/>
    <property type="evidence" value="ECO:0007669"/>
    <property type="project" value="InterPro"/>
</dbReference>
<feature type="transmembrane region" description="Helical" evidence="12">
    <location>
        <begin position="28"/>
        <end position="48"/>
    </location>
</feature>
<feature type="domain" description="Cation/H+ exchanger transmembrane" evidence="13">
    <location>
        <begin position="13"/>
        <end position="407"/>
    </location>
</feature>
<evidence type="ECO:0000256" key="4">
    <source>
        <dbReference type="ARBA" id="ARBA00022449"/>
    </source>
</evidence>
<evidence type="ECO:0000256" key="1">
    <source>
        <dbReference type="ARBA" id="ARBA00004651"/>
    </source>
</evidence>
<keyword evidence="15" id="KW-1185">Reference proteome</keyword>
<comment type="similarity">
    <text evidence="2">Belongs to the monovalent cation:proton antiporter 1 (CPA1) transporter (TC 2.A.36) family.</text>
</comment>
<sequence>MDIFSIITILIVLSAVFAFINTKFLKLPFTIGLMIIAIAFTVGITLLGKINHFFIDEAELLIQSIDFETALLDVMLSFLLFAGALHTKLDALKTLKAPIATFATIGVVLSTFLVGTLMYFAFLIFGHEINYIYCLLFGALISPTDPIAVLGILKEANAPKKLEVKIVGESLFNDGVGVVVFLVIFKIAQQGLDAVNPGEVGLLFLEEVAGGIALGLLAGWLTFRLMKVIDHYETEVIITLALVMGLSILAHKIHVSGPLAVVVAGIFIGNKSPKIAWSDTTQNYVDKFWELIDVLLNAVLFVLIGLELLIISAKEEYLMVGIIAIPIALLARYISLAGPIAIFEKKLDFIPKTNLLMTWGGIRGGISIALALSLEPQMERELFLTVTYVIVVFSIIAQGLTIGPLVKRVLSNYPTTDSSSKSH</sequence>
<evidence type="ECO:0000313" key="14">
    <source>
        <dbReference type="EMBL" id="MBB6327346.1"/>
    </source>
</evidence>
<accession>A0A841MTA7</accession>
<dbReference type="GO" id="GO:0098719">
    <property type="term" value="P:sodium ion import across plasma membrane"/>
    <property type="evidence" value="ECO:0007669"/>
    <property type="project" value="TreeGrafter"/>
</dbReference>
<evidence type="ECO:0000256" key="5">
    <source>
        <dbReference type="ARBA" id="ARBA00022475"/>
    </source>
</evidence>
<dbReference type="Pfam" id="PF00999">
    <property type="entry name" value="Na_H_Exchanger"/>
    <property type="match status" value="1"/>
</dbReference>
<keyword evidence="4" id="KW-0050">Antiport</keyword>
<keyword evidence="5" id="KW-1003">Cell membrane</keyword>
<gene>
    <name evidence="14" type="ORF">FHS59_002989</name>
</gene>
<keyword evidence="6 12" id="KW-0812">Transmembrane</keyword>
<dbReference type="Gene3D" id="6.10.140.1330">
    <property type="match status" value="1"/>
</dbReference>
<evidence type="ECO:0000256" key="2">
    <source>
        <dbReference type="ARBA" id="ARBA00007367"/>
    </source>
</evidence>
<keyword evidence="9" id="KW-0406">Ion transport</keyword>
<feature type="transmembrane region" description="Helical" evidence="12">
    <location>
        <begin position="171"/>
        <end position="188"/>
    </location>
</feature>